<name>W1IZA5_9GAMM</name>
<accession>W1IZA5</accession>
<proteinExistence type="predicted"/>
<dbReference type="AlphaFoldDB" id="W1IZA5"/>
<protein>
    <submittedName>
        <fullName evidence="1">Uncharacterized protein</fullName>
    </submittedName>
</protein>
<reference evidence="1" key="1">
    <citation type="submission" date="2013-11" db="EMBL/GenBank/DDBJ databases">
        <title>Draft genome sequence and annotation of the entomopathogenic bacteria, Xenorhabdus cabanillasi strain JM26 and Xenorhabdus szentirmai strain DSM 16338.</title>
        <authorList>
            <person name="Gualtieri M."/>
            <person name="Ogier J.C."/>
            <person name="Pages S."/>
            <person name="Givaudan A."/>
            <person name="Gaudriault S."/>
        </authorList>
    </citation>
    <scope>NUCLEOTIDE SEQUENCE [LARGE SCALE GENOMIC DNA]</scope>
    <source>
        <strain evidence="1">DSM 16338</strain>
    </source>
</reference>
<gene>
    <name evidence="1" type="ORF">XSR1_200054</name>
</gene>
<dbReference type="EMBL" id="CBXF010000078">
    <property type="protein sequence ID" value="CDL82535.1"/>
    <property type="molecule type" value="Genomic_DNA"/>
</dbReference>
<keyword evidence="2" id="KW-1185">Reference proteome</keyword>
<organism evidence="1 2">
    <name type="scientific">Xenorhabdus szentirmaii DSM 16338</name>
    <dbReference type="NCBI Taxonomy" id="1427518"/>
    <lineage>
        <taxon>Bacteria</taxon>
        <taxon>Pseudomonadati</taxon>
        <taxon>Pseudomonadota</taxon>
        <taxon>Gammaproteobacteria</taxon>
        <taxon>Enterobacterales</taxon>
        <taxon>Morganellaceae</taxon>
        <taxon>Xenorhabdus</taxon>
    </lineage>
</organism>
<comment type="caution">
    <text evidence="1">The sequence shown here is derived from an EMBL/GenBank/DDBJ whole genome shotgun (WGS) entry which is preliminary data.</text>
</comment>
<dbReference type="Proteomes" id="UP000019202">
    <property type="component" value="Unassembled WGS sequence"/>
</dbReference>
<evidence type="ECO:0000313" key="2">
    <source>
        <dbReference type="Proteomes" id="UP000019202"/>
    </source>
</evidence>
<sequence>MRITTNGYFYEAMIFKGFFERVRATADYRLASPAGIEPTTSP</sequence>
<evidence type="ECO:0000313" key="1">
    <source>
        <dbReference type="EMBL" id="CDL82535.1"/>
    </source>
</evidence>